<gene>
    <name evidence="2" type="ORF">KIN20_035641</name>
</gene>
<feature type="region of interest" description="Disordered" evidence="1">
    <location>
        <begin position="80"/>
        <end position="103"/>
    </location>
</feature>
<accession>A0AAD5WK38</accession>
<organism evidence="2 3">
    <name type="scientific">Parelaphostrongylus tenuis</name>
    <name type="common">Meningeal worm</name>
    <dbReference type="NCBI Taxonomy" id="148309"/>
    <lineage>
        <taxon>Eukaryota</taxon>
        <taxon>Metazoa</taxon>
        <taxon>Ecdysozoa</taxon>
        <taxon>Nematoda</taxon>
        <taxon>Chromadorea</taxon>
        <taxon>Rhabditida</taxon>
        <taxon>Rhabditina</taxon>
        <taxon>Rhabditomorpha</taxon>
        <taxon>Strongyloidea</taxon>
        <taxon>Metastrongylidae</taxon>
        <taxon>Parelaphostrongylus</taxon>
    </lineage>
</organism>
<comment type="caution">
    <text evidence="2">The sequence shown here is derived from an EMBL/GenBank/DDBJ whole genome shotgun (WGS) entry which is preliminary data.</text>
</comment>
<evidence type="ECO:0000256" key="1">
    <source>
        <dbReference type="SAM" id="MobiDB-lite"/>
    </source>
</evidence>
<protein>
    <submittedName>
        <fullName evidence="2">Uncharacterized protein</fullName>
    </submittedName>
</protein>
<reference evidence="2" key="1">
    <citation type="submission" date="2021-06" db="EMBL/GenBank/DDBJ databases">
        <title>Parelaphostrongylus tenuis whole genome reference sequence.</title>
        <authorList>
            <person name="Garwood T.J."/>
            <person name="Larsen P.A."/>
            <person name="Fountain-Jones N.M."/>
            <person name="Garbe J.R."/>
            <person name="Macchietto M.G."/>
            <person name="Kania S.A."/>
            <person name="Gerhold R.W."/>
            <person name="Richards J.E."/>
            <person name="Wolf T.M."/>
        </authorList>
    </citation>
    <scope>NUCLEOTIDE SEQUENCE</scope>
    <source>
        <strain evidence="2">MNPRO001-30</strain>
        <tissue evidence="2">Meninges</tissue>
    </source>
</reference>
<dbReference type="Proteomes" id="UP001196413">
    <property type="component" value="Unassembled WGS sequence"/>
</dbReference>
<proteinExistence type="predicted"/>
<dbReference type="AlphaFoldDB" id="A0AAD5WK38"/>
<keyword evidence="3" id="KW-1185">Reference proteome</keyword>
<sequence>MTTKQSVLTSTGAAAYNLVAVVREKRSTLLDDVFVRNNSRRYTLQTRLAKLCAAKLGHDAAYCFIGLSPLALPEIASVSEHKSKTTTSSKAISPSHLGSLMLS</sequence>
<name>A0AAD5WK38_PARTN</name>
<dbReference type="EMBL" id="JAHQIW010007251">
    <property type="protein sequence ID" value="KAJ1373282.1"/>
    <property type="molecule type" value="Genomic_DNA"/>
</dbReference>
<evidence type="ECO:0000313" key="2">
    <source>
        <dbReference type="EMBL" id="KAJ1373282.1"/>
    </source>
</evidence>
<evidence type="ECO:0000313" key="3">
    <source>
        <dbReference type="Proteomes" id="UP001196413"/>
    </source>
</evidence>